<feature type="transmembrane region" description="Helical" evidence="6">
    <location>
        <begin position="147"/>
        <end position="164"/>
    </location>
</feature>
<evidence type="ECO:0000256" key="2">
    <source>
        <dbReference type="ARBA" id="ARBA00022475"/>
    </source>
</evidence>
<dbReference type="GO" id="GO:0005886">
    <property type="term" value="C:plasma membrane"/>
    <property type="evidence" value="ECO:0007669"/>
    <property type="project" value="UniProtKB-SubCell"/>
</dbReference>
<feature type="transmembrane region" description="Helical" evidence="6">
    <location>
        <begin position="32"/>
        <end position="57"/>
    </location>
</feature>
<feature type="transmembrane region" description="Helical" evidence="6">
    <location>
        <begin position="406"/>
        <end position="427"/>
    </location>
</feature>
<evidence type="ECO:0000256" key="3">
    <source>
        <dbReference type="ARBA" id="ARBA00022692"/>
    </source>
</evidence>
<feature type="transmembrane region" description="Helical" evidence="6">
    <location>
        <begin position="250"/>
        <end position="271"/>
    </location>
</feature>
<feature type="transmembrane region" description="Helical" evidence="6">
    <location>
        <begin position="212"/>
        <end position="229"/>
    </location>
</feature>
<feature type="transmembrane region" description="Helical" evidence="6">
    <location>
        <begin position="301"/>
        <end position="321"/>
    </location>
</feature>
<accession>A0A6N8CRD3</accession>
<organism evidence="7 8">
    <name type="scientific">Terrilactibacillus tamarindi</name>
    <dbReference type="NCBI Taxonomy" id="2599694"/>
    <lineage>
        <taxon>Bacteria</taxon>
        <taxon>Bacillati</taxon>
        <taxon>Bacillota</taxon>
        <taxon>Bacilli</taxon>
        <taxon>Bacillales</taxon>
        <taxon>Bacillaceae</taxon>
        <taxon>Terrilactibacillus</taxon>
    </lineage>
</organism>
<evidence type="ECO:0000256" key="5">
    <source>
        <dbReference type="ARBA" id="ARBA00023136"/>
    </source>
</evidence>
<name>A0A6N8CRD3_9BACI</name>
<dbReference type="AlphaFoldDB" id="A0A6N8CRD3"/>
<dbReference type="InterPro" id="IPR002293">
    <property type="entry name" value="AA/rel_permease1"/>
</dbReference>
<dbReference type="Proteomes" id="UP000440978">
    <property type="component" value="Unassembled WGS sequence"/>
</dbReference>
<feature type="transmembrane region" description="Helical" evidence="6">
    <location>
        <begin position="439"/>
        <end position="459"/>
    </location>
</feature>
<evidence type="ECO:0000313" key="7">
    <source>
        <dbReference type="EMBL" id="MTT32198.1"/>
    </source>
</evidence>
<evidence type="ECO:0000313" key="8">
    <source>
        <dbReference type="Proteomes" id="UP000440978"/>
    </source>
</evidence>
<evidence type="ECO:0000256" key="1">
    <source>
        <dbReference type="ARBA" id="ARBA00004651"/>
    </source>
</evidence>
<keyword evidence="2" id="KW-1003">Cell membrane</keyword>
<dbReference type="EMBL" id="WNHB01000013">
    <property type="protein sequence ID" value="MTT32198.1"/>
    <property type="molecule type" value="Genomic_DNA"/>
</dbReference>
<evidence type="ECO:0000256" key="4">
    <source>
        <dbReference type="ARBA" id="ARBA00022989"/>
    </source>
</evidence>
<keyword evidence="8" id="KW-1185">Reference proteome</keyword>
<dbReference type="Gene3D" id="1.20.1740.10">
    <property type="entry name" value="Amino acid/polyamine transporter I"/>
    <property type="match status" value="1"/>
</dbReference>
<dbReference type="InterPro" id="IPR050367">
    <property type="entry name" value="APC_superfamily"/>
</dbReference>
<comment type="subcellular location">
    <subcellularLocation>
        <location evidence="1">Cell membrane</location>
        <topology evidence="1">Multi-pass membrane protein</topology>
    </subcellularLocation>
</comment>
<dbReference type="PANTHER" id="PTHR42770">
    <property type="entry name" value="AMINO ACID TRANSPORTER-RELATED"/>
    <property type="match status" value="1"/>
</dbReference>
<keyword evidence="4 6" id="KW-1133">Transmembrane helix</keyword>
<sequence length="482" mass="52388">MGFYKFIGYDKDGEISTLSTTLNKEKLNTFEVVLAALGFNAPAWVAASSMSILYLISGQAAPLTILIAYFFPMLTLALCMVYLIRHAPSAGGIFTFAQKFIHPHASTILGWSYVVACSTVTAMTTVIGSSYIQTLIPSLKGEWEAKIIGTILLLFFLVICLRGIELTAKVAGVFLIFEITVVAGLGICGIVSPHVENQSFFALYSPSSVGGWSIIGPGVLFGVWMLANFDSAINLIEEAKVPVRTIQRSLVLVLSIAFVVYSLAAIGWQYAVPVKKLAAIVENGNGGPIAAVAQQYLPSSLSWIAIFVVITSATAGLQISMTSGSRAAYRMSVEGHLPMFLSKVNKHKVPWIINCGITIFSIIAIWIKPISKLQWYYDVVTATLVLSYVSVLMAFILLIFKRKTKLLAVCTSILPLLAIAVLSYIFYTAGAKPAVPSDLYHAWYLGGIVVVSGIGLIIYEIKSKKIRNNNNDENLEEKKNIL</sequence>
<evidence type="ECO:0000256" key="6">
    <source>
        <dbReference type="SAM" id="Phobius"/>
    </source>
</evidence>
<dbReference type="PIRSF" id="PIRSF006060">
    <property type="entry name" value="AA_transporter"/>
    <property type="match status" value="1"/>
</dbReference>
<feature type="transmembrane region" description="Helical" evidence="6">
    <location>
        <begin position="171"/>
        <end position="192"/>
    </location>
</feature>
<keyword evidence="3 6" id="KW-0812">Transmembrane</keyword>
<gene>
    <name evidence="7" type="ORF">GMB86_09295</name>
</gene>
<reference evidence="7 8" key="1">
    <citation type="submission" date="2019-11" db="EMBL/GenBank/DDBJ databases">
        <title>Terrilactibacillus tamarindus sp. nov. BCM23-1 isolated from bark of Tamarindus indica.</title>
        <authorList>
            <person name="Kingkaew E."/>
            <person name="Tanasupawat S."/>
        </authorList>
    </citation>
    <scope>NUCLEOTIDE SEQUENCE [LARGE SCALE GENOMIC DNA]</scope>
    <source>
        <strain evidence="7 8">BCM23-1</strain>
    </source>
</reference>
<dbReference type="GO" id="GO:0022857">
    <property type="term" value="F:transmembrane transporter activity"/>
    <property type="evidence" value="ECO:0007669"/>
    <property type="project" value="InterPro"/>
</dbReference>
<feature type="transmembrane region" description="Helical" evidence="6">
    <location>
        <begin position="63"/>
        <end position="84"/>
    </location>
</feature>
<proteinExistence type="predicted"/>
<feature type="transmembrane region" description="Helical" evidence="6">
    <location>
        <begin position="349"/>
        <end position="367"/>
    </location>
</feature>
<dbReference type="Pfam" id="PF13520">
    <property type="entry name" value="AA_permease_2"/>
    <property type="match status" value="1"/>
</dbReference>
<protein>
    <submittedName>
        <fullName evidence="7">Amino acid permease</fullName>
    </submittedName>
</protein>
<comment type="caution">
    <text evidence="7">The sequence shown here is derived from an EMBL/GenBank/DDBJ whole genome shotgun (WGS) entry which is preliminary data.</text>
</comment>
<dbReference type="RefSeq" id="WP_155218939.1">
    <property type="nucleotide sequence ID" value="NZ_WNHB01000013.1"/>
</dbReference>
<feature type="transmembrane region" description="Helical" evidence="6">
    <location>
        <begin position="379"/>
        <end position="399"/>
    </location>
</feature>
<feature type="transmembrane region" description="Helical" evidence="6">
    <location>
        <begin position="105"/>
        <end position="127"/>
    </location>
</feature>
<dbReference type="PANTHER" id="PTHR42770:SF7">
    <property type="entry name" value="MEMBRANE PROTEIN"/>
    <property type="match status" value="1"/>
</dbReference>
<keyword evidence="5 6" id="KW-0472">Membrane</keyword>
<dbReference type="OrthoDB" id="9804700at2"/>